<accession>A0A0L8G7Q3</accession>
<evidence type="ECO:0000256" key="1">
    <source>
        <dbReference type="SAM" id="Phobius"/>
    </source>
</evidence>
<dbReference type="EMBL" id="KQ423432">
    <property type="protein sequence ID" value="KOF72913.1"/>
    <property type="molecule type" value="Genomic_DNA"/>
</dbReference>
<gene>
    <name evidence="2" type="ORF">OCBIM_22038665mg</name>
</gene>
<feature type="transmembrane region" description="Helical" evidence="1">
    <location>
        <begin position="35"/>
        <end position="54"/>
    </location>
</feature>
<keyword evidence="1" id="KW-0472">Membrane</keyword>
<evidence type="ECO:0000313" key="2">
    <source>
        <dbReference type="EMBL" id="KOF72913.1"/>
    </source>
</evidence>
<organism evidence="2">
    <name type="scientific">Octopus bimaculoides</name>
    <name type="common">California two-spotted octopus</name>
    <dbReference type="NCBI Taxonomy" id="37653"/>
    <lineage>
        <taxon>Eukaryota</taxon>
        <taxon>Metazoa</taxon>
        <taxon>Spiralia</taxon>
        <taxon>Lophotrochozoa</taxon>
        <taxon>Mollusca</taxon>
        <taxon>Cephalopoda</taxon>
        <taxon>Coleoidea</taxon>
        <taxon>Octopodiformes</taxon>
        <taxon>Octopoda</taxon>
        <taxon>Incirrata</taxon>
        <taxon>Octopodidae</taxon>
        <taxon>Octopus</taxon>
    </lineage>
</organism>
<sequence length="73" mass="8433">MYVSKMFVCVCTNVCVVFVNLSCKQMYSRHVLELCILYFIKINCYSIIVISQSFSPLYTGSGYMELIKSGYME</sequence>
<keyword evidence="1" id="KW-0812">Transmembrane</keyword>
<protein>
    <submittedName>
        <fullName evidence="2">Uncharacterized protein</fullName>
    </submittedName>
</protein>
<keyword evidence="1" id="KW-1133">Transmembrane helix</keyword>
<proteinExistence type="predicted"/>
<dbReference type="AlphaFoldDB" id="A0A0L8G7Q3"/>
<name>A0A0L8G7Q3_OCTBM</name>
<reference evidence="2" key="1">
    <citation type="submission" date="2015-07" db="EMBL/GenBank/DDBJ databases">
        <title>MeaNS - Measles Nucleotide Surveillance Program.</title>
        <authorList>
            <person name="Tran T."/>
            <person name="Druce J."/>
        </authorList>
    </citation>
    <scope>NUCLEOTIDE SEQUENCE</scope>
    <source>
        <strain evidence="2">UCB-OBI-ISO-001</strain>
        <tissue evidence="2">Gonad</tissue>
    </source>
</reference>